<reference evidence="1 2" key="1">
    <citation type="submission" date="2020-04" db="EMBL/GenBank/DDBJ databases">
        <authorList>
            <person name="De Canck E."/>
        </authorList>
    </citation>
    <scope>NUCLEOTIDE SEQUENCE [LARGE SCALE GENOMIC DNA]</scope>
    <source>
        <strain evidence="1 2">LMG 24238</strain>
    </source>
</reference>
<keyword evidence="2" id="KW-1185">Reference proteome</keyword>
<evidence type="ECO:0000313" key="2">
    <source>
        <dbReference type="Proteomes" id="UP000494255"/>
    </source>
</evidence>
<name>A0A6J5CR59_9BURK</name>
<gene>
    <name evidence="1" type="ORF">LMG24238_06857</name>
</gene>
<dbReference type="RefSeq" id="WP_175054313.1">
    <property type="nucleotide sequence ID" value="NZ_CADIKC010000015.1"/>
</dbReference>
<sequence length="221" mass="24505">MEPHTDESPCGSSGTTAILLADPLMRQILRFLFARRKYDHATDGLKNDVLDAEIRSVAMLIDDQVAFGALAAEVAGQVGPDAITVLISRLHTPASPVPAGFESRERGLGGWLAAWQFAIFEILFQCRESALGVLREIAWGEYDWTQGNAIEILVRLAAKRIGRERTIADIHREFARVSDEAKRYAVGPLLHRARFEPEIAAIVNELSSVSDWREVVHEMDG</sequence>
<proteinExistence type="predicted"/>
<protein>
    <submittedName>
        <fullName evidence="1">Uncharacterized protein</fullName>
    </submittedName>
</protein>
<accession>A0A6J5CR59</accession>
<organism evidence="1 2">
    <name type="scientific">Paraburkholderia sediminicola</name>
    <dbReference type="NCBI Taxonomy" id="458836"/>
    <lineage>
        <taxon>Bacteria</taxon>
        <taxon>Pseudomonadati</taxon>
        <taxon>Pseudomonadota</taxon>
        <taxon>Betaproteobacteria</taxon>
        <taxon>Burkholderiales</taxon>
        <taxon>Burkholderiaceae</taxon>
        <taxon>Paraburkholderia</taxon>
    </lineage>
</organism>
<dbReference type="AlphaFoldDB" id="A0A6J5CR59"/>
<evidence type="ECO:0000313" key="1">
    <source>
        <dbReference type="EMBL" id="CAB3742273.1"/>
    </source>
</evidence>
<dbReference type="EMBL" id="CADIKC010000015">
    <property type="protein sequence ID" value="CAB3742273.1"/>
    <property type="molecule type" value="Genomic_DNA"/>
</dbReference>
<dbReference type="GeneID" id="97045426"/>
<dbReference type="Proteomes" id="UP000494255">
    <property type="component" value="Unassembled WGS sequence"/>
</dbReference>